<protein>
    <submittedName>
        <fullName evidence="7">Fungal zn(2)-Cys(6) binuclear cluster domain-containing protein</fullName>
    </submittedName>
</protein>
<dbReference type="GO" id="GO:0008270">
    <property type="term" value="F:zinc ion binding"/>
    <property type="evidence" value="ECO:0007669"/>
    <property type="project" value="InterPro"/>
</dbReference>
<evidence type="ECO:0000259" key="6">
    <source>
        <dbReference type="PROSITE" id="PS50048"/>
    </source>
</evidence>
<comment type="caution">
    <text evidence="7">The sequence shown here is derived from an EMBL/GenBank/DDBJ whole genome shotgun (WGS) entry which is preliminary data.</text>
</comment>
<keyword evidence="2" id="KW-0238">DNA-binding</keyword>
<keyword evidence="8" id="KW-1185">Reference proteome</keyword>
<dbReference type="Gene3D" id="4.10.240.10">
    <property type="entry name" value="Zn(2)-C6 fungal-type DNA-binding domain"/>
    <property type="match status" value="1"/>
</dbReference>
<feature type="domain" description="Zn(2)-C6 fungal-type" evidence="6">
    <location>
        <begin position="30"/>
        <end position="60"/>
    </location>
</feature>
<evidence type="ECO:0000313" key="8">
    <source>
        <dbReference type="Proteomes" id="UP000605986"/>
    </source>
</evidence>
<dbReference type="PROSITE" id="PS00463">
    <property type="entry name" value="ZN2_CY6_FUNGAL_1"/>
    <property type="match status" value="1"/>
</dbReference>
<keyword evidence="1" id="KW-0805">Transcription regulation</keyword>
<evidence type="ECO:0000256" key="3">
    <source>
        <dbReference type="ARBA" id="ARBA00023163"/>
    </source>
</evidence>
<dbReference type="CDD" id="cd00067">
    <property type="entry name" value="GAL4"/>
    <property type="match status" value="1"/>
</dbReference>
<dbReference type="SUPFAM" id="SSF57701">
    <property type="entry name" value="Zn2/Cys6 DNA-binding domain"/>
    <property type="match status" value="1"/>
</dbReference>
<dbReference type="PRINTS" id="PR00755">
    <property type="entry name" value="AFLATOXINBRP"/>
</dbReference>
<evidence type="ECO:0000256" key="1">
    <source>
        <dbReference type="ARBA" id="ARBA00023015"/>
    </source>
</evidence>
<keyword evidence="4" id="KW-0539">Nucleus</keyword>
<dbReference type="Pfam" id="PF00172">
    <property type="entry name" value="Zn_clus"/>
    <property type="match status" value="1"/>
</dbReference>
<sequence>MQQNAPLAFSSRSDEGSRPVPAKPPRLRSACTSCRQAKLRCSGEKTGCFRCTKLGLKCEYAISMVGRASKKKHSLARKGQLQSIATEIQHGAPNINSPGSAIVGDVDLVNCFSGGLALDAFLNLQMQTPTASLEVDESIGGVFTTLCDAEILPTPPQGLETATSQPTTSISSLSIMDGCLTQSLSPPWLPQPANCHSLSANPDLCHRSILSPVSHDPHRAHMATLGKCIATLDSHLAESNCITIDRVLSISRNCTDEIAVLMGLDNYQACRSCRTLVANIVDLLLELYEKASTPASDPSGGLSTKPKLSLGAYTIDTTEYSALYKQIISSELRRLNPIIESLKSGCSAVAGSCKRARHQGLFSEMEWRLYKLISSESASSPLDTTN</sequence>
<dbReference type="PANTHER" id="PTHR47424">
    <property type="entry name" value="REGULATORY PROTEIN GAL4"/>
    <property type="match status" value="1"/>
</dbReference>
<evidence type="ECO:0000256" key="4">
    <source>
        <dbReference type="ARBA" id="ARBA00023242"/>
    </source>
</evidence>
<dbReference type="SMART" id="SM00066">
    <property type="entry name" value="GAL4"/>
    <property type="match status" value="1"/>
</dbReference>
<dbReference type="AlphaFoldDB" id="A0A8H4KTA2"/>
<dbReference type="PROSITE" id="PS50048">
    <property type="entry name" value="ZN2_CY6_FUNGAL_2"/>
    <property type="match status" value="1"/>
</dbReference>
<dbReference type="InterPro" id="IPR036864">
    <property type="entry name" value="Zn2-C6_fun-type_DNA-bd_sf"/>
</dbReference>
<dbReference type="InterPro" id="IPR001138">
    <property type="entry name" value="Zn2Cys6_DnaBD"/>
</dbReference>
<dbReference type="GO" id="GO:0000981">
    <property type="term" value="F:DNA-binding transcription factor activity, RNA polymerase II-specific"/>
    <property type="evidence" value="ECO:0007669"/>
    <property type="project" value="InterPro"/>
</dbReference>
<dbReference type="PANTHER" id="PTHR47424:SF3">
    <property type="entry name" value="REGULATORY PROTEIN GAL4"/>
    <property type="match status" value="1"/>
</dbReference>
<organism evidence="7 8">
    <name type="scientific">Fusarium austroafricanum</name>
    <dbReference type="NCBI Taxonomy" id="2364996"/>
    <lineage>
        <taxon>Eukaryota</taxon>
        <taxon>Fungi</taxon>
        <taxon>Dikarya</taxon>
        <taxon>Ascomycota</taxon>
        <taxon>Pezizomycotina</taxon>
        <taxon>Sordariomycetes</taxon>
        <taxon>Hypocreomycetidae</taxon>
        <taxon>Hypocreales</taxon>
        <taxon>Nectriaceae</taxon>
        <taxon>Fusarium</taxon>
        <taxon>Fusarium concolor species complex</taxon>
    </lineage>
</organism>
<dbReference type="EMBL" id="JAADJG010000044">
    <property type="protein sequence ID" value="KAF4456877.1"/>
    <property type="molecule type" value="Genomic_DNA"/>
</dbReference>
<feature type="region of interest" description="Disordered" evidence="5">
    <location>
        <begin position="1"/>
        <end position="26"/>
    </location>
</feature>
<evidence type="ECO:0000256" key="5">
    <source>
        <dbReference type="SAM" id="MobiDB-lite"/>
    </source>
</evidence>
<evidence type="ECO:0000256" key="2">
    <source>
        <dbReference type="ARBA" id="ARBA00023125"/>
    </source>
</evidence>
<dbReference type="OrthoDB" id="2328572at2759"/>
<accession>A0A8H4KTA2</accession>
<keyword evidence="3" id="KW-0804">Transcription</keyword>
<name>A0A8H4KTA2_9HYPO</name>
<evidence type="ECO:0000313" key="7">
    <source>
        <dbReference type="EMBL" id="KAF4456877.1"/>
    </source>
</evidence>
<proteinExistence type="predicted"/>
<reference evidence="7" key="1">
    <citation type="submission" date="2020-01" db="EMBL/GenBank/DDBJ databases">
        <title>Identification and distribution of gene clusters putatively required for synthesis of sphingolipid metabolism inhibitors in phylogenetically diverse species of the filamentous fungus Fusarium.</title>
        <authorList>
            <person name="Kim H.-S."/>
            <person name="Busman M."/>
            <person name="Brown D.W."/>
            <person name="Divon H."/>
            <person name="Uhlig S."/>
            <person name="Proctor R.H."/>
        </authorList>
    </citation>
    <scope>NUCLEOTIDE SEQUENCE</scope>
    <source>
        <strain evidence="7">NRRL 53441</strain>
    </source>
</reference>
<gene>
    <name evidence="7" type="ORF">F53441_1088</name>
</gene>
<dbReference type="GO" id="GO:0003677">
    <property type="term" value="F:DNA binding"/>
    <property type="evidence" value="ECO:0007669"/>
    <property type="project" value="UniProtKB-KW"/>
</dbReference>
<dbReference type="InterPro" id="IPR051127">
    <property type="entry name" value="Fungal_SecMet_Regulators"/>
</dbReference>
<dbReference type="Proteomes" id="UP000605986">
    <property type="component" value="Unassembled WGS sequence"/>
</dbReference>